<dbReference type="Proteomes" id="UP001172310">
    <property type="component" value="Unassembled WGS sequence"/>
</dbReference>
<evidence type="ECO:0000313" key="3">
    <source>
        <dbReference type="Proteomes" id="UP001172310"/>
    </source>
</evidence>
<evidence type="ECO:0000256" key="1">
    <source>
        <dbReference type="SAM" id="Phobius"/>
    </source>
</evidence>
<accession>A0AAW7QJ54</accession>
<proteinExistence type="predicted"/>
<dbReference type="RefSeq" id="WP_003097523.1">
    <property type="nucleotide sequence ID" value="NZ_JAJDKY010000003.1"/>
</dbReference>
<protein>
    <submittedName>
        <fullName evidence="2">Bacteriocin immunity protein</fullName>
    </submittedName>
</protein>
<reference evidence="2" key="1">
    <citation type="submission" date="2023-07" db="EMBL/GenBank/DDBJ databases">
        <title>SVep1, a Temperate Phage of Human Oral Commensal Streptococcus vestibularis.</title>
        <authorList>
            <person name="Wu M."/>
            <person name="Zhu Y."/>
            <person name="Li Y."/>
        </authorList>
    </citation>
    <scope>NUCLEOTIDE SEQUENCE</scope>
    <source>
        <strain evidence="2">SVE8</strain>
    </source>
</reference>
<comment type="caution">
    <text evidence="2">The sequence shown here is derived from an EMBL/GenBank/DDBJ whole genome shotgun (WGS) entry which is preliminary data.</text>
</comment>
<keyword evidence="1" id="KW-0812">Transmembrane</keyword>
<keyword evidence="1" id="KW-0472">Membrane</keyword>
<organism evidence="2 3">
    <name type="scientific">Streptococcus vestibularis</name>
    <dbReference type="NCBI Taxonomy" id="1343"/>
    <lineage>
        <taxon>Bacteria</taxon>
        <taxon>Bacillati</taxon>
        <taxon>Bacillota</taxon>
        <taxon>Bacilli</taxon>
        <taxon>Lactobacillales</taxon>
        <taxon>Streptococcaceae</taxon>
        <taxon>Streptococcus</taxon>
    </lineage>
</organism>
<dbReference type="EMBL" id="JAUJGC010000012">
    <property type="protein sequence ID" value="MDN5269170.1"/>
    <property type="molecule type" value="Genomic_DNA"/>
</dbReference>
<evidence type="ECO:0000313" key="2">
    <source>
        <dbReference type="EMBL" id="MDN5269170.1"/>
    </source>
</evidence>
<gene>
    <name evidence="2" type="ORF">QY913_03170</name>
</gene>
<name>A0AAW7QJ54_STRVE</name>
<feature type="transmembrane region" description="Helical" evidence="1">
    <location>
        <begin position="21"/>
        <end position="46"/>
    </location>
</feature>
<feature type="transmembrane region" description="Helical" evidence="1">
    <location>
        <begin position="52"/>
        <end position="73"/>
    </location>
</feature>
<dbReference type="AlphaFoldDB" id="A0AAW7QJ54"/>
<sequence>MFYYCKKENGYKQEADDDPKTIMVDAILLSISVTLIGLGFSVYNYIIFDKPFITTKGLLAAFYLGATVVAISLSKSNRK</sequence>
<keyword evidence="1" id="KW-1133">Transmembrane helix</keyword>